<proteinExistence type="predicted"/>
<dbReference type="AlphaFoldDB" id="W5LYT4"/>
<dbReference type="PANTHER" id="PTHR34488">
    <property type="entry name" value="SI:CH211-245H14.1-RELATED"/>
    <property type="match status" value="1"/>
</dbReference>
<dbReference type="HOGENOM" id="CLU_096517_2_0_1"/>
<dbReference type="Ensembl" id="ENSLOCT00000001296.1">
    <property type="protein sequence ID" value="ENSLOCP00000001291.1"/>
    <property type="gene ID" value="ENSLOCG00000001147.1"/>
</dbReference>
<accession>W5LYT4</accession>
<evidence type="ECO:0000313" key="2">
    <source>
        <dbReference type="Proteomes" id="UP000018468"/>
    </source>
</evidence>
<sequence>AGNTLGAHLDFIRKIQEHTQIEECSEENCDVIVAFCPVSSRIGTDIDAALLQVSDYKPAILVVMHHTYDQDAIVVDSARLVKKNNVKLSVDCLFFENRGLLENCSINERGFSQLGAFFSQQMDQITKYKKWLKKHS</sequence>
<dbReference type="GeneTree" id="ENSGT00940000164220"/>
<dbReference type="Proteomes" id="UP000018468">
    <property type="component" value="Unassembled WGS sequence"/>
</dbReference>
<dbReference type="Bgee" id="ENSLOCG00000001147">
    <property type="expression patterns" value="Expressed in intestine and 11 other cell types or tissues"/>
</dbReference>
<reference evidence="1" key="2">
    <citation type="submission" date="2025-08" db="UniProtKB">
        <authorList>
            <consortium name="Ensembl"/>
        </authorList>
    </citation>
    <scope>IDENTIFICATION</scope>
</reference>
<organism evidence="1 2">
    <name type="scientific">Lepisosteus oculatus</name>
    <name type="common">Spotted gar</name>
    <dbReference type="NCBI Taxonomy" id="7918"/>
    <lineage>
        <taxon>Eukaryota</taxon>
        <taxon>Metazoa</taxon>
        <taxon>Chordata</taxon>
        <taxon>Craniata</taxon>
        <taxon>Vertebrata</taxon>
        <taxon>Euteleostomi</taxon>
        <taxon>Actinopterygii</taxon>
        <taxon>Neopterygii</taxon>
        <taxon>Holostei</taxon>
        <taxon>Semionotiformes</taxon>
        <taxon>Lepisosteidae</taxon>
        <taxon>Lepisosteus</taxon>
    </lineage>
</organism>
<name>W5LYT4_LEPOC</name>
<protein>
    <submittedName>
        <fullName evidence="1">Uncharacterized protein</fullName>
    </submittedName>
</protein>
<reference evidence="1" key="3">
    <citation type="submission" date="2025-09" db="UniProtKB">
        <authorList>
            <consortium name="Ensembl"/>
        </authorList>
    </citation>
    <scope>IDENTIFICATION</scope>
</reference>
<evidence type="ECO:0000313" key="1">
    <source>
        <dbReference type="Ensembl" id="ENSLOCP00000001291.1"/>
    </source>
</evidence>
<dbReference type="eggNOG" id="ENOG502SUM2">
    <property type="taxonomic scope" value="Eukaryota"/>
</dbReference>
<dbReference type="OMA" id="ECSEENC"/>
<dbReference type="InParanoid" id="W5LYT4"/>
<reference evidence="2" key="1">
    <citation type="submission" date="2011-12" db="EMBL/GenBank/DDBJ databases">
        <title>The Draft Genome of Lepisosteus oculatus.</title>
        <authorList>
            <consortium name="The Broad Institute Genome Assembly &amp; Analysis Group"/>
            <consortium name="Computational R&amp;D Group"/>
            <consortium name="and Sequencing Platform"/>
            <person name="Di Palma F."/>
            <person name="Alfoldi J."/>
            <person name="Johnson J."/>
            <person name="Berlin A."/>
            <person name="Gnerre S."/>
            <person name="Jaffe D."/>
            <person name="MacCallum I."/>
            <person name="Young S."/>
            <person name="Walker B.J."/>
            <person name="Lander E.S."/>
            <person name="Lindblad-Toh K."/>
        </authorList>
    </citation>
    <scope>NUCLEOTIDE SEQUENCE [LARGE SCALE GENOMIC DNA]</scope>
</reference>
<keyword evidence="2" id="KW-1185">Reference proteome</keyword>
<dbReference type="PANTHER" id="PTHR34488:SF1">
    <property type="entry name" value="SI:CH211-245H14.1-RELATED"/>
    <property type="match status" value="1"/>
</dbReference>